<evidence type="ECO:0000313" key="2">
    <source>
        <dbReference type="Proteomes" id="UP000753802"/>
    </source>
</evidence>
<organism evidence="1 2">
    <name type="scientific">Sediminibacterium roseum</name>
    <dbReference type="NCBI Taxonomy" id="1978412"/>
    <lineage>
        <taxon>Bacteria</taxon>
        <taxon>Pseudomonadati</taxon>
        <taxon>Bacteroidota</taxon>
        <taxon>Chitinophagia</taxon>
        <taxon>Chitinophagales</taxon>
        <taxon>Chitinophagaceae</taxon>
        <taxon>Sediminibacterium</taxon>
    </lineage>
</organism>
<name>A0ABW9ZPD7_9BACT</name>
<dbReference type="InterPro" id="IPR012292">
    <property type="entry name" value="Globin/Proto"/>
</dbReference>
<dbReference type="Gene3D" id="1.10.490.10">
    <property type="entry name" value="Globins"/>
    <property type="match status" value="1"/>
</dbReference>
<accession>A0ABW9ZPD7</accession>
<dbReference type="Proteomes" id="UP000753802">
    <property type="component" value="Unassembled WGS sequence"/>
</dbReference>
<proteinExistence type="predicted"/>
<dbReference type="CDD" id="cd08916">
    <property type="entry name" value="TrHb3_P"/>
    <property type="match status" value="1"/>
</dbReference>
<dbReference type="EMBL" id="JAACJS010000002">
    <property type="protein sequence ID" value="NCI48956.1"/>
    <property type="molecule type" value="Genomic_DNA"/>
</dbReference>
<gene>
    <name evidence="1" type="ORF">GWC95_03420</name>
</gene>
<comment type="caution">
    <text evidence="1">The sequence shown here is derived from an EMBL/GenBank/DDBJ whole genome shotgun (WGS) entry which is preliminary data.</text>
</comment>
<evidence type="ECO:0000313" key="1">
    <source>
        <dbReference type="EMBL" id="NCI48956.1"/>
    </source>
</evidence>
<dbReference type="InterPro" id="IPR009050">
    <property type="entry name" value="Globin-like_sf"/>
</dbReference>
<dbReference type="RefSeq" id="WP_161817260.1">
    <property type="nucleotide sequence ID" value="NZ_JAACJS010000002.1"/>
</dbReference>
<dbReference type="SUPFAM" id="SSF46458">
    <property type="entry name" value="Globin-like"/>
    <property type="match status" value="1"/>
</dbReference>
<sequence>MPDIETRSDLETLMTRFYSKALADELIGFFFTEVAPLNMETHMPLIVDFWETIVFGKAAYKGNVLQVHQHIHQLSAFREEHFARWVSLFQQTVNELFDGNHAELVKQRAESIATVMKIKLLHGGIGRMN</sequence>
<reference evidence="1 2" key="1">
    <citation type="submission" date="2020-01" db="EMBL/GenBank/DDBJ databases">
        <title>Genome analysis.</title>
        <authorList>
            <person name="Wu S."/>
            <person name="Wang G."/>
        </authorList>
    </citation>
    <scope>NUCLEOTIDE SEQUENCE [LARGE SCALE GENOMIC DNA]</scope>
    <source>
        <strain evidence="1 2">SYL130</strain>
    </source>
</reference>
<keyword evidence="2" id="KW-1185">Reference proteome</keyword>
<protein>
    <submittedName>
        <fullName evidence="1">Group III truncated hemoglobin</fullName>
    </submittedName>
</protein>